<protein>
    <submittedName>
        <fullName evidence="4">Class I SAM-dependent methyltransferase</fullName>
        <ecNumber evidence="4">2.1.1.-</ecNumber>
    </submittedName>
</protein>
<evidence type="ECO:0000256" key="2">
    <source>
        <dbReference type="ARBA" id="ARBA00022679"/>
    </source>
</evidence>
<dbReference type="InterPro" id="IPR008854">
    <property type="entry name" value="TPMT"/>
</dbReference>
<keyword evidence="5" id="KW-1185">Reference proteome</keyword>
<dbReference type="SUPFAM" id="SSF53335">
    <property type="entry name" value="S-adenosyl-L-methionine-dependent methyltransferases"/>
    <property type="match status" value="1"/>
</dbReference>
<keyword evidence="3" id="KW-0949">S-adenosyl-L-methionine</keyword>
<keyword evidence="1 4" id="KW-0489">Methyltransferase</keyword>
<dbReference type="CDD" id="cd02440">
    <property type="entry name" value="AdoMet_MTases"/>
    <property type="match status" value="1"/>
</dbReference>
<sequence>MSELNQHWNQVFDNKQGEQLGWFEDDISQTVKFIEQMSLDNPSQIFIPGAGTSQLVDKLYNDGHQLLLNDLSDSALSQLQERLTQDHDRDNDAEYLVQDISQPLAVDANSIDAWIDRAVLHFLLDEHAIQGYFDNLKAAVKQGGYVLLAEFSKQGAKKCAGLDVHQYDLEEMQQRLGEDFQLIAAEAFEFINPFGDSRPYIYGLFIRQ</sequence>
<keyword evidence="2 4" id="KW-0808">Transferase</keyword>
<accession>A0ABV7VWE1</accession>
<dbReference type="GO" id="GO:0008168">
    <property type="term" value="F:methyltransferase activity"/>
    <property type="evidence" value="ECO:0007669"/>
    <property type="project" value="UniProtKB-KW"/>
</dbReference>
<dbReference type="Proteomes" id="UP001595722">
    <property type="component" value="Unassembled WGS sequence"/>
</dbReference>
<evidence type="ECO:0000313" key="5">
    <source>
        <dbReference type="Proteomes" id="UP001595722"/>
    </source>
</evidence>
<dbReference type="Pfam" id="PF05724">
    <property type="entry name" value="TPMT"/>
    <property type="match status" value="1"/>
</dbReference>
<dbReference type="EC" id="2.1.1.-" evidence="4"/>
<evidence type="ECO:0000313" key="4">
    <source>
        <dbReference type="EMBL" id="MFC3681851.1"/>
    </source>
</evidence>
<name>A0ABV7VWE1_9GAMM</name>
<reference evidence="5" key="1">
    <citation type="journal article" date="2019" name="Int. J. Syst. Evol. Microbiol.">
        <title>The Global Catalogue of Microorganisms (GCM) 10K type strain sequencing project: providing services to taxonomists for standard genome sequencing and annotation.</title>
        <authorList>
            <consortium name="The Broad Institute Genomics Platform"/>
            <consortium name="The Broad Institute Genome Sequencing Center for Infectious Disease"/>
            <person name="Wu L."/>
            <person name="Ma J."/>
        </authorList>
    </citation>
    <scope>NUCLEOTIDE SEQUENCE [LARGE SCALE GENOMIC DNA]</scope>
    <source>
        <strain evidence="5">KCTC 42424</strain>
    </source>
</reference>
<dbReference type="EMBL" id="JBHRYB010000025">
    <property type="protein sequence ID" value="MFC3681851.1"/>
    <property type="molecule type" value="Genomic_DNA"/>
</dbReference>
<comment type="caution">
    <text evidence="4">The sequence shown here is derived from an EMBL/GenBank/DDBJ whole genome shotgun (WGS) entry which is preliminary data.</text>
</comment>
<evidence type="ECO:0000256" key="1">
    <source>
        <dbReference type="ARBA" id="ARBA00022603"/>
    </source>
</evidence>
<dbReference type="InterPro" id="IPR029063">
    <property type="entry name" value="SAM-dependent_MTases_sf"/>
</dbReference>
<organism evidence="4 5">
    <name type="scientific">Bacterioplanoides pacificum</name>
    <dbReference type="NCBI Taxonomy" id="1171596"/>
    <lineage>
        <taxon>Bacteria</taxon>
        <taxon>Pseudomonadati</taxon>
        <taxon>Pseudomonadota</taxon>
        <taxon>Gammaproteobacteria</taxon>
        <taxon>Oceanospirillales</taxon>
        <taxon>Oceanospirillaceae</taxon>
        <taxon>Bacterioplanoides</taxon>
    </lineage>
</organism>
<dbReference type="RefSeq" id="WP_376868497.1">
    <property type="nucleotide sequence ID" value="NZ_JBHRYB010000025.1"/>
</dbReference>
<dbReference type="GO" id="GO:0032259">
    <property type="term" value="P:methylation"/>
    <property type="evidence" value="ECO:0007669"/>
    <property type="project" value="UniProtKB-KW"/>
</dbReference>
<gene>
    <name evidence="4" type="ORF">ACFOMG_17245</name>
</gene>
<dbReference type="Gene3D" id="3.40.50.150">
    <property type="entry name" value="Vaccinia Virus protein VP39"/>
    <property type="match status" value="1"/>
</dbReference>
<proteinExistence type="predicted"/>
<evidence type="ECO:0000256" key="3">
    <source>
        <dbReference type="ARBA" id="ARBA00022691"/>
    </source>
</evidence>